<dbReference type="InterPro" id="IPR025549">
    <property type="entry name" value="YjzC"/>
</dbReference>
<organism evidence="2 3">
    <name type="scientific">Alicyclobacillus macrosporangiidus</name>
    <dbReference type="NCBI Taxonomy" id="392015"/>
    <lineage>
        <taxon>Bacteria</taxon>
        <taxon>Bacillati</taxon>
        <taxon>Bacillota</taxon>
        <taxon>Bacilli</taxon>
        <taxon>Bacillales</taxon>
        <taxon>Alicyclobacillaceae</taxon>
        <taxon>Alicyclobacillus</taxon>
    </lineage>
</organism>
<feature type="region of interest" description="Disordered" evidence="1">
    <location>
        <begin position="26"/>
        <end position="63"/>
    </location>
</feature>
<protein>
    <submittedName>
        <fullName evidence="2">YjzC-like protein</fullName>
    </submittedName>
</protein>
<dbReference type="Proteomes" id="UP000183508">
    <property type="component" value="Unassembled WGS sequence"/>
</dbReference>
<dbReference type="AlphaFoldDB" id="A0A1I7FBF3"/>
<name>A0A1I7FBF3_9BACL</name>
<dbReference type="STRING" id="392015.SAMN05421543_101162"/>
<dbReference type="EMBL" id="FPBV01000001">
    <property type="protein sequence ID" value="SFU33530.1"/>
    <property type="molecule type" value="Genomic_DNA"/>
</dbReference>
<dbReference type="Pfam" id="PF14168">
    <property type="entry name" value="YjzC"/>
    <property type="match status" value="1"/>
</dbReference>
<keyword evidence="3" id="KW-1185">Reference proteome</keyword>
<dbReference type="OrthoDB" id="5244304at2"/>
<proteinExistence type="predicted"/>
<evidence type="ECO:0000256" key="1">
    <source>
        <dbReference type="SAM" id="MobiDB-lite"/>
    </source>
</evidence>
<gene>
    <name evidence="2" type="ORF">SAMN05421543_101162</name>
</gene>
<evidence type="ECO:0000313" key="3">
    <source>
        <dbReference type="Proteomes" id="UP000183508"/>
    </source>
</evidence>
<reference evidence="3" key="1">
    <citation type="submission" date="2016-10" db="EMBL/GenBank/DDBJ databases">
        <authorList>
            <person name="Varghese N."/>
        </authorList>
    </citation>
    <scope>NUCLEOTIDE SEQUENCE [LARGE SCALE GENOMIC DNA]</scope>
    <source>
        <strain evidence="3">DSM 17980</strain>
    </source>
</reference>
<sequence>MGQNNVFEPGWEVPNDGWYVEIGEHPDSRNLHHPNRVYLKKGDSFPHTRNRNRKWTRDNNRHS</sequence>
<evidence type="ECO:0000313" key="2">
    <source>
        <dbReference type="EMBL" id="SFU33530.1"/>
    </source>
</evidence>
<accession>A0A1I7FBF3</accession>